<dbReference type="Proteomes" id="UP000184111">
    <property type="component" value="Unassembled WGS sequence"/>
</dbReference>
<dbReference type="AlphaFoldDB" id="A0A1M7Q3U9"/>
<proteinExistence type="predicted"/>
<dbReference type="RefSeq" id="WP_073502180.1">
    <property type="nucleotide sequence ID" value="NZ_FRBI01000028.1"/>
</dbReference>
<evidence type="ECO:0000313" key="2">
    <source>
        <dbReference type="Proteomes" id="UP000184111"/>
    </source>
</evidence>
<protein>
    <recommendedName>
        <fullName evidence="3">MarR family transcriptional regulator</fullName>
    </recommendedName>
</protein>
<gene>
    <name evidence="1" type="ORF">SAMN05216499_128106</name>
</gene>
<organism evidence="1 2">
    <name type="scientific">Actinacidiphila paucisporea</name>
    <dbReference type="NCBI Taxonomy" id="310782"/>
    <lineage>
        <taxon>Bacteria</taxon>
        <taxon>Bacillati</taxon>
        <taxon>Actinomycetota</taxon>
        <taxon>Actinomycetes</taxon>
        <taxon>Kitasatosporales</taxon>
        <taxon>Streptomycetaceae</taxon>
        <taxon>Actinacidiphila</taxon>
    </lineage>
</organism>
<dbReference type="SUPFAM" id="SSF46785">
    <property type="entry name" value="Winged helix' DNA-binding domain"/>
    <property type="match status" value="1"/>
</dbReference>
<evidence type="ECO:0008006" key="3">
    <source>
        <dbReference type="Google" id="ProtNLM"/>
    </source>
</evidence>
<reference evidence="1 2" key="1">
    <citation type="submission" date="2016-11" db="EMBL/GenBank/DDBJ databases">
        <authorList>
            <person name="Jaros S."/>
            <person name="Januszkiewicz K."/>
            <person name="Wedrychowicz H."/>
        </authorList>
    </citation>
    <scope>NUCLEOTIDE SEQUENCE [LARGE SCALE GENOMIC DNA]</scope>
    <source>
        <strain evidence="1 2">CGMCC 4.2025</strain>
    </source>
</reference>
<accession>A0A1M7Q3U9</accession>
<dbReference type="OrthoDB" id="3873397at2"/>
<dbReference type="Gene3D" id="1.10.10.10">
    <property type="entry name" value="Winged helix-like DNA-binding domain superfamily/Winged helix DNA-binding domain"/>
    <property type="match status" value="1"/>
</dbReference>
<name>A0A1M7Q3U9_9ACTN</name>
<dbReference type="EMBL" id="FRBI01000028">
    <property type="protein sequence ID" value="SHN24853.1"/>
    <property type="molecule type" value="Genomic_DNA"/>
</dbReference>
<keyword evidence="2" id="KW-1185">Reference proteome</keyword>
<dbReference type="InterPro" id="IPR036390">
    <property type="entry name" value="WH_DNA-bd_sf"/>
</dbReference>
<evidence type="ECO:0000313" key="1">
    <source>
        <dbReference type="EMBL" id="SHN24853.1"/>
    </source>
</evidence>
<dbReference type="InterPro" id="IPR036388">
    <property type="entry name" value="WH-like_DNA-bd_sf"/>
</dbReference>
<sequence>MTTGPILDPRVLGRAETAHRALLDAVLGEAGASHQQWIALNISTLSPNELDRDRLVARLAIATKTDRHSASAVVGELLAAGLLAILPGGGCPVRATALGLELQSRIRGVFDEAIARLYLGIPQEDLTVTSRTLVEMTARIDAELLERPPARRNGWRVPPAAPGAAV</sequence>